<dbReference type="PANTHER" id="PTHR10183">
    <property type="entry name" value="CALPAIN"/>
    <property type="match status" value="1"/>
</dbReference>
<evidence type="ECO:0000256" key="5">
    <source>
        <dbReference type="PIRSR" id="PIRSR622684-1"/>
    </source>
</evidence>
<evidence type="ECO:0000256" key="4">
    <source>
        <dbReference type="ARBA" id="ARBA00022807"/>
    </source>
</evidence>
<evidence type="ECO:0000313" key="10">
    <source>
        <dbReference type="Proteomes" id="UP000265618"/>
    </source>
</evidence>
<dbReference type="SMART" id="SM00230">
    <property type="entry name" value="CysPc"/>
    <property type="match status" value="1"/>
</dbReference>
<feature type="active site" evidence="5">
    <location>
        <position position="242"/>
    </location>
</feature>
<feature type="region of interest" description="Disordered" evidence="7">
    <location>
        <begin position="1"/>
        <end position="84"/>
    </location>
</feature>
<dbReference type="Proteomes" id="UP000265618">
    <property type="component" value="Unassembled WGS sequence"/>
</dbReference>
<dbReference type="PROSITE" id="PS00139">
    <property type="entry name" value="THIOL_PROTEASE_CYS"/>
    <property type="match status" value="1"/>
</dbReference>
<protein>
    <recommendedName>
        <fullName evidence="8">Calpain catalytic domain-containing protein</fullName>
    </recommendedName>
</protein>
<dbReference type="OrthoDB" id="424753at2759"/>
<evidence type="ECO:0000256" key="3">
    <source>
        <dbReference type="ARBA" id="ARBA00022801"/>
    </source>
</evidence>
<dbReference type="Pfam" id="PF00648">
    <property type="entry name" value="Peptidase_C2"/>
    <property type="match status" value="2"/>
</dbReference>
<dbReference type="GO" id="GO:0004198">
    <property type="term" value="F:calcium-dependent cysteine-type endopeptidase activity"/>
    <property type="evidence" value="ECO:0007669"/>
    <property type="project" value="InterPro"/>
</dbReference>
<dbReference type="InterPro" id="IPR000169">
    <property type="entry name" value="Pept_cys_AS"/>
</dbReference>
<dbReference type="Gene3D" id="2.60.120.380">
    <property type="match status" value="1"/>
</dbReference>
<dbReference type="InterPro" id="IPR022683">
    <property type="entry name" value="Calpain_III"/>
</dbReference>
<gene>
    <name evidence="9" type="ORF">KIPB_006373</name>
</gene>
<evidence type="ECO:0000259" key="8">
    <source>
        <dbReference type="PROSITE" id="PS50203"/>
    </source>
</evidence>
<proteinExistence type="inferred from homology"/>
<accession>A0A9K3GJ75</accession>
<evidence type="ECO:0000256" key="1">
    <source>
        <dbReference type="ARBA" id="ARBA00007623"/>
    </source>
</evidence>
<dbReference type="PROSITE" id="PS50203">
    <property type="entry name" value="CALPAIN_CAT"/>
    <property type="match status" value="1"/>
</dbReference>
<dbReference type="Pfam" id="PF01067">
    <property type="entry name" value="Calpain_III"/>
    <property type="match status" value="1"/>
</dbReference>
<feature type="region of interest" description="Disordered" evidence="7">
    <location>
        <begin position="433"/>
        <end position="589"/>
    </location>
</feature>
<comment type="similarity">
    <text evidence="1">Belongs to the peptidase C2 family.</text>
</comment>
<feature type="active site" evidence="5">
    <location>
        <position position="216"/>
    </location>
</feature>
<sequence length="628" mass="69441">MFGNQQSTGYQNANPFAFSRPQPRRQMGYGQQPQYAPHQQQYGQQPPQYGQDQQPLQYEEQCQDEAPQRSVRDLKGFSTDPQTGMAVDQAFPATTRSVCLPNESLKAAGRVSRWARPAEIAANRETTAALFKDGANAADIKQGSLGDCWLLSAMGTVAINQITQELIDDEEWVETLWNEYLTRTEQSEGACLLIGASTHRSKVSEEAGDDGIINAHAYAICSAAEVHSPIDGCSVRLVQLFNPWGAAGKTSKSGQMTHEWRGPWSDEDTERWTPELQETLNHQLADDGLFWMALPDFLGIYDKLDICRMLPTSMKGRSIRGGWKSITAAGRGKMMNPQYAITLAQPGPCIITLQQEDERFTNDAKKDAFFISFSVYDQNMEKVGGYPSYSNIREVAIDLVCEAGQVYTVVPSTYEAGQEGSFNVRVYCESDFELGPKNPESAPQPVRQRPPPQQYQQQPQQPQQPPQQYGQPQQPPQQYGQPQQPPQQYGQPQQPPQQQPQYGGGSYQGYTAPEPQYGQQQYGQPQQQYNPGQQQYGQQRMAYGRPGFPQVPPPPPARDRPSYYAQPVAPRRPPQQQQQQQGGIGGMMGGLMGGQLGGMAKMAMGAIGGSGMGNKFGSLFSAGARKPT</sequence>
<dbReference type="GO" id="GO:0006508">
    <property type="term" value="P:proteolysis"/>
    <property type="evidence" value="ECO:0007669"/>
    <property type="project" value="UniProtKB-KW"/>
</dbReference>
<feature type="compositionally biased region" description="Low complexity" evidence="7">
    <location>
        <begin position="454"/>
        <end position="492"/>
    </location>
</feature>
<feature type="compositionally biased region" description="Basic and acidic residues" evidence="7">
    <location>
        <begin position="66"/>
        <end position="75"/>
    </location>
</feature>
<evidence type="ECO:0000313" key="9">
    <source>
        <dbReference type="EMBL" id="GIQ84807.1"/>
    </source>
</evidence>
<keyword evidence="4" id="KW-0788">Thiol protease</keyword>
<dbReference type="InterPro" id="IPR001300">
    <property type="entry name" value="Peptidase_C2_calpain_cat"/>
</dbReference>
<keyword evidence="2" id="KW-0645">Protease</keyword>
<dbReference type="InterPro" id="IPR022684">
    <property type="entry name" value="Calpain_cysteine_protease"/>
</dbReference>
<evidence type="ECO:0000256" key="6">
    <source>
        <dbReference type="PROSITE-ProRule" id="PRU00239"/>
    </source>
</evidence>
<dbReference type="SMART" id="SM00720">
    <property type="entry name" value="calpain_III"/>
    <property type="match status" value="1"/>
</dbReference>
<keyword evidence="10" id="KW-1185">Reference proteome</keyword>
<reference evidence="9 10" key="1">
    <citation type="journal article" date="2018" name="PLoS ONE">
        <title>The draft genome of Kipferlia bialata reveals reductive genome evolution in fornicate parasites.</title>
        <authorList>
            <person name="Tanifuji G."/>
            <person name="Takabayashi S."/>
            <person name="Kume K."/>
            <person name="Takagi M."/>
            <person name="Nakayama T."/>
            <person name="Kamikawa R."/>
            <person name="Inagaki Y."/>
            <person name="Hashimoto T."/>
        </authorList>
    </citation>
    <scope>NUCLEOTIDE SEQUENCE [LARGE SCALE GENOMIC DNA]</scope>
    <source>
        <strain evidence="9">NY0173</strain>
    </source>
</reference>
<organism evidence="9 10">
    <name type="scientific">Kipferlia bialata</name>
    <dbReference type="NCBI Taxonomy" id="797122"/>
    <lineage>
        <taxon>Eukaryota</taxon>
        <taxon>Metamonada</taxon>
        <taxon>Carpediemonas-like organisms</taxon>
        <taxon>Kipferlia</taxon>
    </lineage>
</organism>
<dbReference type="SUPFAM" id="SSF49758">
    <property type="entry name" value="Calpain large subunit, middle domain (domain III)"/>
    <property type="match status" value="1"/>
</dbReference>
<keyword evidence="3" id="KW-0378">Hydrolase</keyword>
<evidence type="ECO:0000256" key="2">
    <source>
        <dbReference type="ARBA" id="ARBA00022670"/>
    </source>
</evidence>
<dbReference type="InterPro" id="IPR036213">
    <property type="entry name" value="Calpain_III_sf"/>
</dbReference>
<feature type="domain" description="Calpain catalytic" evidence="8">
    <location>
        <begin position="83"/>
        <end position="310"/>
    </location>
</feature>
<comment type="caution">
    <text evidence="6">Lacks conserved residue(s) required for the propagation of feature annotation.</text>
</comment>
<comment type="caution">
    <text evidence="9">The sequence shown here is derived from an EMBL/GenBank/DDBJ whole genome shotgun (WGS) entry which is preliminary data.</text>
</comment>
<feature type="compositionally biased region" description="Low complexity" evidence="7">
    <location>
        <begin position="28"/>
        <end position="58"/>
    </location>
</feature>
<dbReference type="InterPro" id="IPR038765">
    <property type="entry name" value="Papain-like_cys_pep_sf"/>
</dbReference>
<feature type="compositionally biased region" description="Low complexity" evidence="7">
    <location>
        <begin position="515"/>
        <end position="539"/>
    </location>
</feature>
<dbReference type="PANTHER" id="PTHR10183:SF379">
    <property type="entry name" value="CALPAIN-5"/>
    <property type="match status" value="1"/>
</dbReference>
<dbReference type="Gene3D" id="3.90.70.10">
    <property type="entry name" value="Cysteine proteinases"/>
    <property type="match status" value="1"/>
</dbReference>
<dbReference type="AlphaFoldDB" id="A0A9K3GJ75"/>
<feature type="compositionally biased region" description="Polar residues" evidence="7">
    <location>
        <begin position="1"/>
        <end position="14"/>
    </location>
</feature>
<dbReference type="SUPFAM" id="SSF54001">
    <property type="entry name" value="Cysteine proteinases"/>
    <property type="match status" value="1"/>
</dbReference>
<feature type="non-terminal residue" evidence="9">
    <location>
        <position position="1"/>
    </location>
</feature>
<dbReference type="EMBL" id="BDIP01001632">
    <property type="protein sequence ID" value="GIQ84807.1"/>
    <property type="molecule type" value="Genomic_DNA"/>
</dbReference>
<dbReference type="InterPro" id="IPR022682">
    <property type="entry name" value="Calpain_domain_III"/>
</dbReference>
<name>A0A9K3GJ75_9EUKA</name>
<evidence type="ECO:0000256" key="7">
    <source>
        <dbReference type="SAM" id="MobiDB-lite"/>
    </source>
</evidence>